<dbReference type="EMBL" id="DVNA01000054">
    <property type="protein sequence ID" value="HIU54632.1"/>
    <property type="molecule type" value="Genomic_DNA"/>
</dbReference>
<dbReference type="AlphaFoldDB" id="A0A9D1M6Q8"/>
<dbReference type="PANTHER" id="PTHR43451">
    <property type="entry name" value="ACETYLTRANSFERASE (GNAT) FAMILY PROTEIN"/>
    <property type="match status" value="1"/>
</dbReference>
<dbReference type="GO" id="GO:0016747">
    <property type="term" value="F:acyltransferase activity, transferring groups other than amino-acyl groups"/>
    <property type="evidence" value="ECO:0007669"/>
    <property type="project" value="InterPro"/>
</dbReference>
<organism evidence="2 3">
    <name type="scientific">Candidatus Gallibacteroides avistercoris</name>
    <dbReference type="NCBI Taxonomy" id="2840833"/>
    <lineage>
        <taxon>Bacteria</taxon>
        <taxon>Pseudomonadati</taxon>
        <taxon>Bacteroidota</taxon>
        <taxon>Bacteroidia</taxon>
        <taxon>Bacteroidales</taxon>
        <taxon>Bacteroidaceae</taxon>
        <taxon>Bacteroidaceae incertae sedis</taxon>
        <taxon>Candidatus Gallibacteroides</taxon>
    </lineage>
</organism>
<reference evidence="2" key="2">
    <citation type="journal article" date="2021" name="PeerJ">
        <title>Extensive microbial diversity within the chicken gut microbiome revealed by metagenomics and culture.</title>
        <authorList>
            <person name="Gilroy R."/>
            <person name="Ravi A."/>
            <person name="Getino M."/>
            <person name="Pursley I."/>
            <person name="Horton D.L."/>
            <person name="Alikhan N.F."/>
            <person name="Baker D."/>
            <person name="Gharbi K."/>
            <person name="Hall N."/>
            <person name="Watson M."/>
            <person name="Adriaenssens E.M."/>
            <person name="Foster-Nyarko E."/>
            <person name="Jarju S."/>
            <person name="Secka A."/>
            <person name="Antonio M."/>
            <person name="Oren A."/>
            <person name="Chaudhuri R.R."/>
            <person name="La Ragione R."/>
            <person name="Hildebrand F."/>
            <person name="Pallen M.J."/>
        </authorList>
    </citation>
    <scope>NUCLEOTIDE SEQUENCE</scope>
    <source>
        <strain evidence="2">CHK158-818</strain>
    </source>
</reference>
<dbReference type="Pfam" id="PF13673">
    <property type="entry name" value="Acetyltransf_10"/>
    <property type="match status" value="1"/>
</dbReference>
<dbReference type="SUPFAM" id="SSF55729">
    <property type="entry name" value="Acyl-CoA N-acyltransferases (Nat)"/>
    <property type="match status" value="1"/>
</dbReference>
<comment type="caution">
    <text evidence="2">The sequence shown here is derived from an EMBL/GenBank/DDBJ whole genome shotgun (WGS) entry which is preliminary data.</text>
</comment>
<evidence type="ECO:0000259" key="1">
    <source>
        <dbReference type="PROSITE" id="PS51186"/>
    </source>
</evidence>
<dbReference type="InterPro" id="IPR016181">
    <property type="entry name" value="Acyl_CoA_acyltransferase"/>
</dbReference>
<evidence type="ECO:0000313" key="2">
    <source>
        <dbReference type="EMBL" id="HIU54632.1"/>
    </source>
</evidence>
<protein>
    <submittedName>
        <fullName evidence="2">GNAT family N-acetyltransferase</fullName>
    </submittedName>
</protein>
<dbReference type="PROSITE" id="PS51186">
    <property type="entry name" value="GNAT"/>
    <property type="match status" value="1"/>
</dbReference>
<dbReference type="CDD" id="cd04301">
    <property type="entry name" value="NAT_SF"/>
    <property type="match status" value="1"/>
</dbReference>
<gene>
    <name evidence="2" type="ORF">IAB03_02345</name>
</gene>
<reference evidence="2" key="1">
    <citation type="submission" date="2020-10" db="EMBL/GenBank/DDBJ databases">
        <authorList>
            <person name="Gilroy R."/>
        </authorList>
    </citation>
    <scope>NUCLEOTIDE SEQUENCE</scope>
    <source>
        <strain evidence="2">CHK158-818</strain>
    </source>
</reference>
<dbReference type="InterPro" id="IPR052564">
    <property type="entry name" value="N-acetyltrans/Recomb-assoc"/>
</dbReference>
<accession>A0A9D1M6Q8</accession>
<dbReference type="Gene3D" id="3.40.630.30">
    <property type="match status" value="1"/>
</dbReference>
<name>A0A9D1M6Q8_9BACT</name>
<evidence type="ECO:0000313" key="3">
    <source>
        <dbReference type="Proteomes" id="UP000824112"/>
    </source>
</evidence>
<dbReference type="InterPro" id="IPR000182">
    <property type="entry name" value="GNAT_dom"/>
</dbReference>
<dbReference type="PANTHER" id="PTHR43451:SF1">
    <property type="entry name" value="ACETYLTRANSFERASE"/>
    <property type="match status" value="1"/>
</dbReference>
<proteinExistence type="predicted"/>
<feature type="domain" description="N-acetyltransferase" evidence="1">
    <location>
        <begin position="5"/>
        <end position="159"/>
    </location>
</feature>
<dbReference type="Proteomes" id="UP000824112">
    <property type="component" value="Unassembled WGS sequence"/>
</dbReference>
<sequence length="162" mass="18902">MNTDFDIRELSRVDAPRMCEMFRETVLHVNSQDYTREEVEDWASCGDSVEHMEELLSNNRYVGAFDKQNHIIGFSSMNASGYLHSMFVHKEWQKKGIASALLMQVERYAKEYGVSEISAEVSITARPFFEKRGYRVIKVQKQRANKLHLTNYWMKKQIPANG</sequence>